<dbReference type="InterPro" id="IPR036864">
    <property type="entry name" value="Zn2-C6_fun-type_DNA-bd_sf"/>
</dbReference>
<feature type="region of interest" description="Disordered" evidence="3">
    <location>
        <begin position="791"/>
        <end position="828"/>
    </location>
</feature>
<comment type="subcellular location">
    <subcellularLocation>
        <location evidence="1">Nucleus</location>
    </subcellularLocation>
</comment>
<dbReference type="Pfam" id="PF00172">
    <property type="entry name" value="Zn_clus"/>
    <property type="match status" value="1"/>
</dbReference>
<dbReference type="InterPro" id="IPR020864">
    <property type="entry name" value="MACPF"/>
</dbReference>
<dbReference type="GO" id="GO:0045944">
    <property type="term" value="P:positive regulation of transcription by RNA polymerase II"/>
    <property type="evidence" value="ECO:0007669"/>
    <property type="project" value="TreeGrafter"/>
</dbReference>
<feature type="domain" description="Zn(2)-C6 fungal-type" evidence="4">
    <location>
        <begin position="570"/>
        <end position="598"/>
    </location>
</feature>
<protein>
    <recommendedName>
        <fullName evidence="4">Zn(2)-C6 fungal-type domain-containing protein</fullName>
    </recommendedName>
</protein>
<dbReference type="Pfam" id="PF01823">
    <property type="entry name" value="MACPF"/>
    <property type="match status" value="1"/>
</dbReference>
<evidence type="ECO:0000313" key="6">
    <source>
        <dbReference type="Proteomes" id="UP000091967"/>
    </source>
</evidence>
<dbReference type="PROSITE" id="PS00463">
    <property type="entry name" value="ZN2_CY6_FUNGAL_1"/>
    <property type="match status" value="1"/>
</dbReference>
<dbReference type="PROSITE" id="PS50048">
    <property type="entry name" value="ZN2_CY6_FUNGAL_2"/>
    <property type="match status" value="1"/>
</dbReference>
<dbReference type="Pfam" id="PF11951">
    <property type="entry name" value="Fungal_trans_2"/>
    <property type="match status" value="1"/>
</dbReference>
<name>A0A1B8B0D0_FUSPO</name>
<dbReference type="InterPro" id="IPR001138">
    <property type="entry name" value="Zn2Cys6_DnaBD"/>
</dbReference>
<evidence type="ECO:0000259" key="4">
    <source>
        <dbReference type="PROSITE" id="PS50048"/>
    </source>
</evidence>
<dbReference type="GO" id="GO:0008270">
    <property type="term" value="F:zinc ion binding"/>
    <property type="evidence" value="ECO:0007669"/>
    <property type="project" value="InterPro"/>
</dbReference>
<dbReference type="CDD" id="cd00067">
    <property type="entry name" value="GAL4"/>
    <property type="match status" value="1"/>
</dbReference>
<dbReference type="EMBL" id="LYXU01000001">
    <property type="protein sequence ID" value="OBS26183.1"/>
    <property type="molecule type" value="Genomic_DNA"/>
</dbReference>
<accession>A0A1B8B0D0</accession>
<dbReference type="Gene3D" id="4.10.240.10">
    <property type="entry name" value="Zn(2)-C6 fungal-type DNA-binding domain"/>
    <property type="match status" value="1"/>
</dbReference>
<sequence>MSSTQVLRISRFDPANATSKQKQIIQLESSVTDEKLSGIRKLLRDNNVYESKDFKSPFCEKNGSDVGDDMSFKVYLQLLGNKDPSTGPLDVYFKTKKIFSPIDQTTQDLINEKLDLAFQQEPDLIKKNPELLTSSFNPDQWKAVKGDISHAADLTEREWSVIIRTNCLLSGHRILTISYRRDGTPMKKALDGIERSPYNAFKLKPRKFESYEISSSGVDDPTISAGEECTFRIPRFRVDDDSSVTIVETKTSFQKSMADSSFSESSFQVAASGGAFGFSAAAQAGAAKSNSNETAKAEEREDASLVANYNFPRVTLYWDHTSLTVTEECLKDIETVVDKRTLNRFNEKYGHIFSQRVQLGGRLSSSEKVAKTGGVSTATQAEKLKASASASISSSFVQASVSASHEEQSKQNQSSNNKSLNRSMAWEATGGDTLLCNNPAKWCSTVSLHDNWRIVNQDEVIPLYKFLSRFPEVGESIIKSEAKGVTPNQEEPVLKEQKPPARGTYLGLAGMLLRFLDYDSTICAAYDRSHIERYIDTFFITSYLGITLSEFNIIPYPSSGSVGRTRTFTGCRTCRSRHAKCDEAQPKCGTCQRLGLTCGGYGARLFWITDDAVNPELQQSHRGSEYRYPLFSESQRKLMSDELSRSLERRTAASLLADIDYAGENMIVDDSSSGSVLIKGPFGVFQSIGESTSPLDTIECSPDTNTDDTFTSMYPETDSFIEEIQRSEWPDQVSTDDMDIFTASLDPHFGIVEDPITIDQGHDSSITSFFMDDHIGAEGLALFSPGFISQVIGPPEPEPVPDSEGNPDPEPVTDIIPYPRDTPSGRSGLPADAEHLLRHYRQNMAGRSTMQAKRKSPWEIIFLPCALETFAELSLWNEASHTRSSIFYTLLAHSALQLHISQGTDKWKKVGLKNHERAQSHLRQALQHEMFGPKQASYKELLMAILAMAMTSLHNGTRAFRVFLLDAERLIRLRGLVNHNPFKTRLLHHMYTHLRVIAESMSLCTEALPESSASESQVQDLSRTFRITEEGLNIGLDPAQEKTDEMGYNDIHLEVQGQWNHTLYPVIYGIPESLMTLLSQTVSLSNEKARLENIARCNPAISDALVKHTKTLESRIWAWPSTLESAGPVEVSSRTTTDHDLVTQPQIRSMTLAIHQALIIYFYRRVYDMNAMILQDLVRKTLDYLEPCLSELIDEQDFATSLAWPAFVAACEAVTPELQERALMCLGVTDEKGVYFTPKPAKLVVPLIWEERKKSGDWSASWQSLVLDGLE</sequence>
<proteinExistence type="predicted"/>
<evidence type="ECO:0000256" key="1">
    <source>
        <dbReference type="ARBA" id="ARBA00004123"/>
    </source>
</evidence>
<dbReference type="GO" id="GO:0005634">
    <property type="term" value="C:nucleus"/>
    <property type="evidence" value="ECO:0007669"/>
    <property type="project" value="UniProtKB-SubCell"/>
</dbReference>
<evidence type="ECO:0000313" key="5">
    <source>
        <dbReference type="EMBL" id="OBS26183.1"/>
    </source>
</evidence>
<keyword evidence="6" id="KW-1185">Reference proteome</keyword>
<dbReference type="SMART" id="SM00066">
    <property type="entry name" value="GAL4"/>
    <property type="match status" value="1"/>
</dbReference>
<dbReference type="GO" id="GO:0000981">
    <property type="term" value="F:DNA-binding transcription factor activity, RNA polymerase II-specific"/>
    <property type="evidence" value="ECO:0007669"/>
    <property type="project" value="InterPro"/>
</dbReference>
<dbReference type="Proteomes" id="UP000091967">
    <property type="component" value="Unassembled WGS sequence"/>
</dbReference>
<evidence type="ECO:0000256" key="2">
    <source>
        <dbReference type="ARBA" id="ARBA00023242"/>
    </source>
</evidence>
<comment type="caution">
    <text evidence="5">The sequence shown here is derived from an EMBL/GenBank/DDBJ whole genome shotgun (WGS) entry which is preliminary data.</text>
</comment>
<dbReference type="AlphaFoldDB" id="A0A1B8B0D0"/>
<dbReference type="PANTHER" id="PTHR37534">
    <property type="entry name" value="TRANSCRIPTIONAL ACTIVATOR PROTEIN UGA3"/>
    <property type="match status" value="1"/>
</dbReference>
<organism evidence="5 6">
    <name type="scientific">Fusarium poae</name>
    <dbReference type="NCBI Taxonomy" id="36050"/>
    <lineage>
        <taxon>Eukaryota</taxon>
        <taxon>Fungi</taxon>
        <taxon>Dikarya</taxon>
        <taxon>Ascomycota</taxon>
        <taxon>Pezizomycotina</taxon>
        <taxon>Sordariomycetes</taxon>
        <taxon>Hypocreomycetidae</taxon>
        <taxon>Hypocreales</taxon>
        <taxon>Nectriaceae</taxon>
        <taxon>Fusarium</taxon>
    </lineage>
</organism>
<gene>
    <name evidence="5" type="ORF">FPOA_00124</name>
</gene>
<dbReference type="STRING" id="36050.A0A1B8B0D0"/>
<reference evidence="5 6" key="1">
    <citation type="submission" date="2016-06" db="EMBL/GenBank/DDBJ databases">
        <title>Living apart together: crosstalk between the core and supernumerary genomes in a fungal plant pathogen.</title>
        <authorList>
            <person name="Vanheule A."/>
            <person name="Audenaert K."/>
            <person name="Warris S."/>
            <person name="Van De Geest H."/>
            <person name="Schijlen E."/>
            <person name="Hofte M."/>
            <person name="De Saeger S."/>
            <person name="Haesaert G."/>
            <person name="Waalwijk C."/>
            <person name="Van Der Lee T."/>
        </authorList>
    </citation>
    <scope>NUCLEOTIDE SEQUENCE [LARGE SCALE GENOMIC DNA]</scope>
    <source>
        <strain evidence="5 6">2516</strain>
    </source>
</reference>
<evidence type="ECO:0000256" key="3">
    <source>
        <dbReference type="SAM" id="MobiDB-lite"/>
    </source>
</evidence>
<dbReference type="GO" id="GO:0000976">
    <property type="term" value="F:transcription cis-regulatory region binding"/>
    <property type="evidence" value="ECO:0007669"/>
    <property type="project" value="TreeGrafter"/>
</dbReference>
<keyword evidence="2" id="KW-0539">Nucleus</keyword>
<dbReference type="PANTHER" id="PTHR37534:SF49">
    <property type="entry name" value="LYSINE BIOSYNTHESIS REGULATORY PROTEIN LYS14"/>
    <property type="match status" value="1"/>
</dbReference>
<dbReference type="SUPFAM" id="SSF57701">
    <property type="entry name" value="Zn2/Cys6 DNA-binding domain"/>
    <property type="match status" value="1"/>
</dbReference>
<dbReference type="InterPro" id="IPR021858">
    <property type="entry name" value="Fun_TF"/>
</dbReference>